<dbReference type="Gene3D" id="3.40.50.2300">
    <property type="match status" value="1"/>
</dbReference>
<dbReference type="EMBL" id="JACHWP010000004">
    <property type="protein sequence ID" value="MBB3023341.1"/>
    <property type="molecule type" value="Genomic_DNA"/>
</dbReference>
<name>A0A839QZG0_9MICO</name>
<dbReference type="InterPro" id="IPR017867">
    <property type="entry name" value="Tyr_phospatase_low_mol_wt"/>
</dbReference>
<dbReference type="EC" id="3.1.3.48" evidence="2"/>
<keyword evidence="3 8" id="KW-0378">Hydrolase</keyword>
<feature type="domain" description="Phosphotyrosine protein phosphatase I" evidence="7">
    <location>
        <begin position="4"/>
        <end position="163"/>
    </location>
</feature>
<comment type="similarity">
    <text evidence="1">Belongs to the low molecular weight phosphotyrosine protein phosphatase family.</text>
</comment>
<gene>
    <name evidence="8" type="ORF">FHX50_001633</name>
</gene>
<dbReference type="PANTHER" id="PTHR11717">
    <property type="entry name" value="LOW MOLECULAR WEIGHT PROTEIN TYROSINE PHOSPHATASE"/>
    <property type="match status" value="1"/>
</dbReference>
<feature type="active site" evidence="5">
    <location>
        <position position="16"/>
    </location>
</feature>
<evidence type="ECO:0000259" key="7">
    <source>
        <dbReference type="SMART" id="SM00226"/>
    </source>
</evidence>
<evidence type="ECO:0000313" key="9">
    <source>
        <dbReference type="Proteomes" id="UP000568050"/>
    </source>
</evidence>
<evidence type="ECO:0000256" key="2">
    <source>
        <dbReference type="ARBA" id="ARBA00013064"/>
    </source>
</evidence>
<organism evidence="8 9">
    <name type="scientific">Helcobacillus massiliensis</name>
    <dbReference type="NCBI Taxonomy" id="521392"/>
    <lineage>
        <taxon>Bacteria</taxon>
        <taxon>Bacillati</taxon>
        <taxon>Actinomycetota</taxon>
        <taxon>Actinomycetes</taxon>
        <taxon>Micrococcales</taxon>
        <taxon>Dermabacteraceae</taxon>
        <taxon>Helcobacillus</taxon>
    </lineage>
</organism>
<evidence type="ECO:0000256" key="6">
    <source>
        <dbReference type="SAM" id="SignalP"/>
    </source>
</evidence>
<feature type="active site" description="Nucleophile" evidence="5">
    <location>
        <position position="10"/>
    </location>
</feature>
<reference evidence="8 9" key="1">
    <citation type="submission" date="2020-08" db="EMBL/GenBank/DDBJ databases">
        <title>Sequencing the genomes of 1000 actinobacteria strains.</title>
        <authorList>
            <person name="Klenk H.-P."/>
        </authorList>
    </citation>
    <scope>NUCLEOTIDE SEQUENCE [LARGE SCALE GENOMIC DNA]</scope>
    <source>
        <strain evidence="8 9">DSM 23040</strain>
    </source>
</reference>
<proteinExistence type="inferred from homology"/>
<dbReference type="InterPro" id="IPR050438">
    <property type="entry name" value="LMW_PTPase"/>
</dbReference>
<evidence type="ECO:0000256" key="3">
    <source>
        <dbReference type="ARBA" id="ARBA00022801"/>
    </source>
</evidence>
<keyword evidence="4" id="KW-0904">Protein phosphatase</keyword>
<feature type="active site" description="Proton donor" evidence="5">
    <location>
        <position position="137"/>
    </location>
</feature>
<comment type="caution">
    <text evidence="8">The sequence shown here is derived from an EMBL/GenBank/DDBJ whole genome shotgun (WGS) entry which is preliminary data.</text>
</comment>
<protein>
    <recommendedName>
        <fullName evidence="2">protein-tyrosine-phosphatase</fullName>
        <ecNumber evidence="2">3.1.3.48</ecNumber>
    </recommendedName>
</protein>
<dbReference type="PRINTS" id="PR00719">
    <property type="entry name" value="LMWPTPASE"/>
</dbReference>
<dbReference type="InterPro" id="IPR023485">
    <property type="entry name" value="Ptyr_pPase"/>
</dbReference>
<dbReference type="Pfam" id="PF01451">
    <property type="entry name" value="LMWPc"/>
    <property type="match status" value="1"/>
</dbReference>
<evidence type="ECO:0000313" key="8">
    <source>
        <dbReference type="EMBL" id="MBB3023341.1"/>
    </source>
</evidence>
<dbReference type="SUPFAM" id="SSF52788">
    <property type="entry name" value="Phosphotyrosine protein phosphatases I"/>
    <property type="match status" value="1"/>
</dbReference>
<evidence type="ECO:0000256" key="5">
    <source>
        <dbReference type="PIRSR" id="PIRSR617867-1"/>
    </source>
</evidence>
<dbReference type="SMART" id="SM00226">
    <property type="entry name" value="LMWPc"/>
    <property type="match status" value="1"/>
</dbReference>
<dbReference type="Proteomes" id="UP000568050">
    <property type="component" value="Unassembled WGS sequence"/>
</dbReference>
<dbReference type="RefSeq" id="WP_183376442.1">
    <property type="nucleotide sequence ID" value="NZ_CBCSFZ010000014.1"/>
</dbReference>
<evidence type="ECO:0000256" key="4">
    <source>
        <dbReference type="ARBA" id="ARBA00022912"/>
    </source>
</evidence>
<feature type="signal peptide" evidence="6">
    <location>
        <begin position="1"/>
        <end position="21"/>
    </location>
</feature>
<evidence type="ECO:0000256" key="1">
    <source>
        <dbReference type="ARBA" id="ARBA00011063"/>
    </source>
</evidence>
<dbReference type="InterPro" id="IPR036196">
    <property type="entry name" value="Ptyr_pPase_sf"/>
</dbReference>
<dbReference type="PANTHER" id="PTHR11717:SF7">
    <property type="entry name" value="LOW MOLECULAR WEIGHT PHOSPHOTYROSINE PROTEIN PHOSPHATASE"/>
    <property type="match status" value="1"/>
</dbReference>
<accession>A0A839QZG0</accession>
<keyword evidence="9" id="KW-1185">Reference proteome</keyword>
<sequence>MNRFRVLTVCTANVCRSPAAAAVLAAAVDEAGLSDSVEVGSAGTTWEAEGMPMDDRTAAALQRAGHRADLHAARTVHVNELAQWDLVLAMTLNHRETLQRQVEAAPELCAGTEVRMWGAFDPAMPEGATGSDLDVPDPWYEDDPAFDEMVARLERAVPSLLDAIRSRLD</sequence>
<dbReference type="AlphaFoldDB" id="A0A839QZG0"/>
<dbReference type="GO" id="GO:0004725">
    <property type="term" value="F:protein tyrosine phosphatase activity"/>
    <property type="evidence" value="ECO:0007669"/>
    <property type="project" value="UniProtKB-EC"/>
</dbReference>
<keyword evidence="6" id="KW-0732">Signal</keyword>
<feature type="chain" id="PRO_5032415263" description="protein-tyrosine-phosphatase" evidence="6">
    <location>
        <begin position="22"/>
        <end position="169"/>
    </location>
</feature>